<dbReference type="AlphaFoldDB" id="T2KI30"/>
<organism evidence="1 2">
    <name type="scientific">Formosa agariphila (strain DSM 15362 / KCTC 12365 / LMG 23005 / KMM 3901 / M-2Alg 35-1)</name>
    <dbReference type="NCBI Taxonomy" id="1347342"/>
    <lineage>
        <taxon>Bacteria</taxon>
        <taxon>Pseudomonadati</taxon>
        <taxon>Bacteroidota</taxon>
        <taxon>Flavobacteriia</taxon>
        <taxon>Flavobacteriales</taxon>
        <taxon>Flavobacteriaceae</taxon>
        <taxon>Formosa</taxon>
    </lineage>
</organism>
<protein>
    <submittedName>
        <fullName evidence="1">Uncharacterized protein</fullName>
    </submittedName>
</protein>
<gene>
    <name evidence="1" type="ORF">BN863_7430</name>
</gene>
<evidence type="ECO:0000313" key="1">
    <source>
        <dbReference type="EMBL" id="CDF78455.1"/>
    </source>
</evidence>
<dbReference type="HOGENOM" id="CLU_2522685_0_0_10"/>
<evidence type="ECO:0000313" key="2">
    <source>
        <dbReference type="Proteomes" id="UP000016160"/>
    </source>
</evidence>
<sequence>MKHPIAYKNVESYSERIIQFHRLVLLMNLENERTKKELVKLYNFGLTMGLSHESINRVLYLMDGFPNKCVPPEVLIDIFKVQYN</sequence>
<dbReference type="PATRIC" id="fig|1347342.6.peg.749"/>
<dbReference type="eggNOG" id="ENOG5031HWH">
    <property type="taxonomic scope" value="Bacteria"/>
</dbReference>
<name>T2KI30_FORAG</name>
<reference evidence="1 2" key="1">
    <citation type="journal article" date="2013" name="Appl. Environ. Microbiol.">
        <title>The genome of the alga-associated marine flavobacterium Formosa agariphila KMM 3901T reveals a broad potential for degradation of algal polysaccharides.</title>
        <authorList>
            <person name="Mann A.J."/>
            <person name="Hahnke R.L."/>
            <person name="Huang S."/>
            <person name="Werner J."/>
            <person name="Xing P."/>
            <person name="Barbeyron T."/>
            <person name="Huettel B."/>
            <person name="Stueber K."/>
            <person name="Reinhardt R."/>
            <person name="Harder J."/>
            <person name="Gloeckner F.O."/>
            <person name="Amann R.I."/>
            <person name="Teeling H."/>
        </authorList>
    </citation>
    <scope>NUCLEOTIDE SEQUENCE [LARGE SCALE GENOMIC DNA]</scope>
    <source>
        <strain evidence="2">DSM 15362 / KCTC 12365 / LMG 23005 / KMM 3901</strain>
    </source>
</reference>
<proteinExistence type="predicted"/>
<dbReference type="EMBL" id="HG315671">
    <property type="protein sequence ID" value="CDF78455.1"/>
    <property type="molecule type" value="Genomic_DNA"/>
</dbReference>
<accession>T2KI30</accession>
<dbReference type="Proteomes" id="UP000016160">
    <property type="component" value="Chromosome"/>
</dbReference>
<keyword evidence="2" id="KW-1185">Reference proteome</keyword>
<dbReference type="STRING" id="1347342.BN863_7430"/>